<keyword evidence="3 7" id="KW-1133">Transmembrane helix</keyword>
<dbReference type="InterPro" id="IPR008253">
    <property type="entry name" value="Marvel"/>
</dbReference>
<dbReference type="PANTHER" id="PTHR22776:SF43">
    <property type="entry name" value="CKLF-LIKE MARVEL TRANSMEMBRANE DOMAIN-CONTAINING PROTEIN 1"/>
    <property type="match status" value="1"/>
</dbReference>
<evidence type="ECO:0000256" key="4">
    <source>
        <dbReference type="ARBA" id="ARBA00023136"/>
    </source>
</evidence>
<evidence type="ECO:0000259" key="8">
    <source>
        <dbReference type="PROSITE" id="PS51225"/>
    </source>
</evidence>
<keyword evidence="4 5" id="KW-0472">Membrane</keyword>
<evidence type="ECO:0000256" key="6">
    <source>
        <dbReference type="SAM" id="MobiDB-lite"/>
    </source>
</evidence>
<name>A0ABN9ZED3_PIPNA</name>
<accession>A0ABN9ZED3</accession>
<dbReference type="PROSITE" id="PS51225">
    <property type="entry name" value="MARVEL"/>
    <property type="match status" value="1"/>
</dbReference>
<dbReference type="EMBL" id="OY882872">
    <property type="protein sequence ID" value="CAK6436656.1"/>
    <property type="molecule type" value="Genomic_DNA"/>
</dbReference>
<evidence type="ECO:0000313" key="9">
    <source>
        <dbReference type="EMBL" id="CAK6436656.1"/>
    </source>
</evidence>
<feature type="compositionally biased region" description="Low complexity" evidence="6">
    <location>
        <begin position="263"/>
        <end position="272"/>
    </location>
</feature>
<evidence type="ECO:0000256" key="3">
    <source>
        <dbReference type="ARBA" id="ARBA00022989"/>
    </source>
</evidence>
<evidence type="ECO:0000256" key="2">
    <source>
        <dbReference type="ARBA" id="ARBA00022692"/>
    </source>
</evidence>
<evidence type="ECO:0000256" key="1">
    <source>
        <dbReference type="ARBA" id="ARBA00004141"/>
    </source>
</evidence>
<feature type="transmembrane region" description="Helical" evidence="7">
    <location>
        <begin position="128"/>
        <end position="149"/>
    </location>
</feature>
<dbReference type="PANTHER" id="PTHR22776">
    <property type="entry name" value="MARVEL-CONTAINING POTENTIAL LIPID RAFT-ASSOCIATED PROTEIN"/>
    <property type="match status" value="1"/>
</dbReference>
<evidence type="ECO:0000256" key="7">
    <source>
        <dbReference type="SAM" id="Phobius"/>
    </source>
</evidence>
<gene>
    <name evidence="9" type="ORF">MPIPNATIZW_LOCUS4962</name>
</gene>
<feature type="region of interest" description="Disordered" evidence="6">
    <location>
        <begin position="231"/>
        <end position="282"/>
    </location>
</feature>
<evidence type="ECO:0000313" key="10">
    <source>
        <dbReference type="Proteomes" id="UP001314169"/>
    </source>
</evidence>
<keyword evidence="10" id="KW-1185">Reference proteome</keyword>
<feature type="transmembrane region" description="Helical" evidence="7">
    <location>
        <begin position="189"/>
        <end position="212"/>
    </location>
</feature>
<comment type="subcellular location">
    <subcellularLocation>
        <location evidence="1">Membrane</location>
        <topology evidence="1">Multi-pass membrane protein</topology>
    </subcellularLocation>
</comment>
<feature type="transmembrane region" description="Helical" evidence="7">
    <location>
        <begin position="102"/>
        <end position="122"/>
    </location>
</feature>
<protein>
    <recommendedName>
        <fullName evidence="8">MARVEL domain-containing protein</fullName>
    </recommendedName>
</protein>
<dbReference type="InterPro" id="IPR050578">
    <property type="entry name" value="MARVEL-CKLF_proteins"/>
</dbReference>
<keyword evidence="2 5" id="KW-0812">Transmembrane</keyword>
<feature type="domain" description="MARVEL" evidence="8">
    <location>
        <begin position="96"/>
        <end position="217"/>
    </location>
</feature>
<organism evidence="9 10">
    <name type="scientific">Pipistrellus nathusii</name>
    <name type="common">Nathusius' pipistrelle</name>
    <dbReference type="NCBI Taxonomy" id="59473"/>
    <lineage>
        <taxon>Eukaryota</taxon>
        <taxon>Metazoa</taxon>
        <taxon>Chordata</taxon>
        <taxon>Craniata</taxon>
        <taxon>Vertebrata</taxon>
        <taxon>Euteleostomi</taxon>
        <taxon>Mammalia</taxon>
        <taxon>Eutheria</taxon>
        <taxon>Laurasiatheria</taxon>
        <taxon>Chiroptera</taxon>
        <taxon>Yangochiroptera</taxon>
        <taxon>Vespertilionidae</taxon>
        <taxon>Pipistrellus</taxon>
    </lineage>
</organism>
<feature type="compositionally biased region" description="Low complexity" evidence="6">
    <location>
        <begin position="231"/>
        <end position="256"/>
    </location>
</feature>
<feature type="transmembrane region" description="Helical" evidence="7">
    <location>
        <begin position="161"/>
        <end position="183"/>
    </location>
</feature>
<dbReference type="Proteomes" id="UP001314169">
    <property type="component" value="Chromosome 15"/>
</dbReference>
<reference evidence="9" key="1">
    <citation type="submission" date="2023-12" db="EMBL/GenBank/DDBJ databases">
        <authorList>
            <person name="Brown T."/>
        </authorList>
    </citation>
    <scope>NUCLEOTIDE SEQUENCE</scope>
</reference>
<proteinExistence type="predicted"/>
<evidence type="ECO:0000256" key="5">
    <source>
        <dbReference type="PROSITE-ProRule" id="PRU00581"/>
    </source>
</evidence>
<feature type="region of interest" description="Disordered" evidence="6">
    <location>
        <begin position="1"/>
        <end position="62"/>
    </location>
</feature>
<sequence length="282" mass="30456">MASYDVAGPEGGASMRRGRSAPTKNQPKRSAASIHGVQPGAKGKAKKGPDQKLDESVTLTTPEGEAITEVEKEAIQKRAEGRTKVPPEFTDSIKKFFFSPTGALKIARLGLLIGALTCFIIAEAPESFIAITTLEIFIIILFILIYMLTLHHLLTYIHWPLLDLINSFITTIFLLVVAILTIHEKERRRLFYIGGTLCFVAAIVCFVDMILVTNMVRSTMKKALGIEGEAAAAAPAKEEPGQQQPQEPQQEPKSQPGKPPSPVSSEPAAVGSLPAKEAEPSA</sequence>